<keyword evidence="2" id="KW-1185">Reference proteome</keyword>
<dbReference type="Proteomes" id="UP001144256">
    <property type="component" value="Unassembled WGS sequence"/>
</dbReference>
<dbReference type="EMBL" id="BRLB01000001">
    <property type="protein sequence ID" value="GKX27781.1"/>
    <property type="molecule type" value="Genomic_DNA"/>
</dbReference>
<dbReference type="AlphaFoldDB" id="A0A9W6DCZ8"/>
<gene>
    <name evidence="1" type="ORF">SH1V18_02610</name>
</gene>
<protein>
    <recommendedName>
        <fullName evidence="3">ATP-dependent DNA helicase RecG C-terminal domain-containing protein</fullName>
    </recommendedName>
</protein>
<dbReference type="InterPro" id="IPR036388">
    <property type="entry name" value="WH-like_DNA-bd_sf"/>
</dbReference>
<proteinExistence type="predicted"/>
<dbReference type="InterPro" id="IPR038475">
    <property type="entry name" value="RecG_C_sf"/>
</dbReference>
<dbReference type="Gene3D" id="3.30.565.60">
    <property type="match status" value="1"/>
</dbReference>
<comment type="caution">
    <text evidence="1">The sequence shown here is derived from an EMBL/GenBank/DDBJ whole genome shotgun (WGS) entry which is preliminary data.</text>
</comment>
<dbReference type="Pfam" id="PF13749">
    <property type="entry name" value="HATPase_c_4"/>
    <property type="match status" value="1"/>
</dbReference>
<dbReference type="Pfam" id="PF13412">
    <property type="entry name" value="HTH_24"/>
    <property type="match status" value="1"/>
</dbReference>
<evidence type="ECO:0000313" key="2">
    <source>
        <dbReference type="Proteomes" id="UP001144256"/>
    </source>
</evidence>
<organism evidence="1 2">
    <name type="scientific">Vallitalea longa</name>
    <dbReference type="NCBI Taxonomy" id="2936439"/>
    <lineage>
        <taxon>Bacteria</taxon>
        <taxon>Bacillati</taxon>
        <taxon>Bacillota</taxon>
        <taxon>Clostridia</taxon>
        <taxon>Lachnospirales</taxon>
        <taxon>Vallitaleaceae</taxon>
        <taxon>Vallitalea</taxon>
    </lineage>
</organism>
<dbReference type="SUPFAM" id="SSF46785">
    <property type="entry name" value="Winged helix' DNA-binding domain"/>
    <property type="match status" value="1"/>
</dbReference>
<dbReference type="PANTHER" id="PTHR30595">
    <property type="entry name" value="GLPR-RELATED TRANSCRIPTIONAL REPRESSOR"/>
    <property type="match status" value="1"/>
</dbReference>
<evidence type="ECO:0008006" key="3">
    <source>
        <dbReference type="Google" id="ProtNLM"/>
    </source>
</evidence>
<dbReference type="InterPro" id="IPR036390">
    <property type="entry name" value="WH_DNA-bd_sf"/>
</dbReference>
<reference evidence="1" key="1">
    <citation type="submission" date="2022-06" db="EMBL/GenBank/DDBJ databases">
        <title>Vallitalea longa sp. nov., an anaerobic bacterium isolated from marine sediment.</title>
        <authorList>
            <person name="Hirano S."/>
            <person name="Terahara T."/>
            <person name="Mori K."/>
            <person name="Hamada M."/>
            <person name="Matsumoto R."/>
            <person name="Kobayashi T."/>
        </authorList>
    </citation>
    <scope>NUCLEOTIDE SEQUENCE</scope>
    <source>
        <strain evidence="1">SH18-1</strain>
    </source>
</reference>
<name>A0A9W6DCZ8_9FIRM</name>
<dbReference type="RefSeq" id="WP_281811437.1">
    <property type="nucleotide sequence ID" value="NZ_BRLB01000001.1"/>
</dbReference>
<dbReference type="PANTHER" id="PTHR30595:SF6">
    <property type="entry name" value="SCHLAFEN ALBA-2 DOMAIN-CONTAINING PROTEIN"/>
    <property type="match status" value="1"/>
</dbReference>
<accession>A0A9W6DCZ8</accession>
<sequence length="209" mass="23955">MLKEFTKLGNDGKFYTKSEYPEFVWKEIIVNVVCHRDYSIKGTDIQIKMFDDILVVESPGTLPGLVRLDNMRNIHFSRNPKIAGFLKDHTYVKEFGEGVDRMFIEMEAIGLTAPKYEKVAFMTRVTVKNSAETYEPINEPINELINLSNTEQTIMNAITRNPKISKPKISKVYSISEATVKRTIDSLKKRGLINRIGSNKGGYWKIVKK</sequence>
<dbReference type="Gene3D" id="1.10.10.10">
    <property type="entry name" value="Winged helix-like DNA-binding domain superfamily/Winged helix DNA-binding domain"/>
    <property type="match status" value="1"/>
</dbReference>
<evidence type="ECO:0000313" key="1">
    <source>
        <dbReference type="EMBL" id="GKX27781.1"/>
    </source>
</evidence>